<organism evidence="1 2">
    <name type="scientific">Corticibacter populi</name>
    <dbReference type="NCBI Taxonomy" id="1550736"/>
    <lineage>
        <taxon>Bacteria</taxon>
        <taxon>Pseudomonadati</taxon>
        <taxon>Pseudomonadota</taxon>
        <taxon>Betaproteobacteria</taxon>
        <taxon>Burkholderiales</taxon>
        <taxon>Comamonadaceae</taxon>
        <taxon>Corticibacter</taxon>
    </lineage>
</organism>
<evidence type="ECO:0000313" key="1">
    <source>
        <dbReference type="EMBL" id="RMX04970.1"/>
    </source>
</evidence>
<keyword evidence="2" id="KW-1185">Reference proteome</keyword>
<protein>
    <submittedName>
        <fullName evidence="1">Uncharacterized protein</fullName>
    </submittedName>
</protein>
<dbReference type="Proteomes" id="UP000278006">
    <property type="component" value="Unassembled WGS sequence"/>
</dbReference>
<dbReference type="EMBL" id="RDQO01000004">
    <property type="protein sequence ID" value="RMX04970.1"/>
    <property type="molecule type" value="Genomic_DNA"/>
</dbReference>
<gene>
    <name evidence="1" type="ORF">D8I35_14035</name>
</gene>
<evidence type="ECO:0000313" key="2">
    <source>
        <dbReference type="Proteomes" id="UP000278006"/>
    </source>
</evidence>
<accession>A0A3M6QPH4</accession>
<sequence length="61" mass="6183">MVLDGECWLHRPGQASVRLHAGDSSERAAGHVGYRSSPTFASLLAGRCCSGAGSMGVAHGG</sequence>
<reference evidence="1 2" key="1">
    <citation type="submission" date="2018-10" db="EMBL/GenBank/DDBJ databases">
        <title>Draft genome of Cortibacter populi DSM10536.</title>
        <authorList>
            <person name="Bernier A.-M."/>
            <person name="Bernard K."/>
        </authorList>
    </citation>
    <scope>NUCLEOTIDE SEQUENCE [LARGE SCALE GENOMIC DNA]</scope>
    <source>
        <strain evidence="1 2">DSM 105136</strain>
    </source>
</reference>
<proteinExistence type="predicted"/>
<dbReference type="AlphaFoldDB" id="A0A3M6QPH4"/>
<name>A0A3M6QPH4_9BURK</name>
<comment type="caution">
    <text evidence="1">The sequence shown here is derived from an EMBL/GenBank/DDBJ whole genome shotgun (WGS) entry which is preliminary data.</text>
</comment>